<comment type="caution">
    <text evidence="1">The sequence shown here is derived from an EMBL/GenBank/DDBJ whole genome shotgun (WGS) entry which is preliminary data.</text>
</comment>
<organism evidence="1">
    <name type="scientific">marine sediment metagenome</name>
    <dbReference type="NCBI Taxonomy" id="412755"/>
    <lineage>
        <taxon>unclassified sequences</taxon>
        <taxon>metagenomes</taxon>
        <taxon>ecological metagenomes</taxon>
    </lineage>
</organism>
<dbReference type="AlphaFoldDB" id="X0X3C1"/>
<dbReference type="EMBL" id="BARS01044561">
    <property type="protein sequence ID" value="GAG37500.1"/>
    <property type="molecule type" value="Genomic_DNA"/>
</dbReference>
<evidence type="ECO:0000313" key="1">
    <source>
        <dbReference type="EMBL" id="GAG37500.1"/>
    </source>
</evidence>
<sequence length="78" mass="8488">MNDNKHQNGVGDIDDLLAELKDTKNLTTNLPTKPPINTAAPDIDAETINKFVMDKAALVIQQGLDALERSKMQVQISG</sequence>
<name>X0X3C1_9ZZZZ</name>
<reference evidence="1" key="1">
    <citation type="journal article" date="2014" name="Front. Microbiol.">
        <title>High frequency of phylogenetically diverse reductive dehalogenase-homologous genes in deep subseafloor sedimentary metagenomes.</title>
        <authorList>
            <person name="Kawai M."/>
            <person name="Futagami T."/>
            <person name="Toyoda A."/>
            <person name="Takaki Y."/>
            <person name="Nishi S."/>
            <person name="Hori S."/>
            <person name="Arai W."/>
            <person name="Tsubouchi T."/>
            <person name="Morono Y."/>
            <person name="Uchiyama I."/>
            <person name="Ito T."/>
            <person name="Fujiyama A."/>
            <person name="Inagaki F."/>
            <person name="Takami H."/>
        </authorList>
    </citation>
    <scope>NUCLEOTIDE SEQUENCE</scope>
    <source>
        <strain evidence="1">Expedition CK06-06</strain>
    </source>
</reference>
<protein>
    <submittedName>
        <fullName evidence="1">Uncharacterized protein</fullName>
    </submittedName>
</protein>
<accession>X0X3C1</accession>
<gene>
    <name evidence="1" type="ORF">S01H1_67299</name>
</gene>
<feature type="non-terminal residue" evidence="1">
    <location>
        <position position="78"/>
    </location>
</feature>
<proteinExistence type="predicted"/>